<keyword evidence="4 6" id="KW-0862">Zinc</keyword>
<gene>
    <name evidence="9" type="ORF">SAMN04487907_10934</name>
</gene>
<dbReference type="RefSeq" id="WP_092544337.1">
    <property type="nucleotide sequence ID" value="NZ_FOKV01000009.1"/>
</dbReference>
<organism evidence="9 10">
    <name type="scientific">Zunongwangia mangrovi</name>
    <dbReference type="NCBI Taxonomy" id="1334022"/>
    <lineage>
        <taxon>Bacteria</taxon>
        <taxon>Pseudomonadati</taxon>
        <taxon>Bacteroidota</taxon>
        <taxon>Flavobacteriia</taxon>
        <taxon>Flavobacteriales</taxon>
        <taxon>Flavobacteriaceae</taxon>
        <taxon>Zunongwangia</taxon>
    </lineage>
</organism>
<evidence type="ECO:0000256" key="2">
    <source>
        <dbReference type="ARBA" id="ARBA00022723"/>
    </source>
</evidence>
<evidence type="ECO:0000313" key="10">
    <source>
        <dbReference type="Proteomes" id="UP000199438"/>
    </source>
</evidence>
<dbReference type="GO" id="GO:0016020">
    <property type="term" value="C:membrane"/>
    <property type="evidence" value="ECO:0007669"/>
    <property type="project" value="TreeGrafter"/>
</dbReference>
<dbReference type="PROSITE" id="PS51257">
    <property type="entry name" value="PROKAR_LIPOPROTEIN"/>
    <property type="match status" value="1"/>
</dbReference>
<evidence type="ECO:0000313" key="9">
    <source>
        <dbReference type="EMBL" id="SFC79998.1"/>
    </source>
</evidence>
<sequence>MKVKKWILVLFVTALTVVACKVNPFTGEKNLNFVSNDQLFPSSFQQYDAFLDSSNVVTGTTESKMVKRIGDKIKTAAERYLNANGYQGFLEDFRFEYNLVQDDQVNAFAMPGGKTVVYTGILPITQDETGLAVVMGHEVAHALADHGAQRMSAAQAQQVIGAAGAVALSGKSQQTQQIFAQAYGIGSQVGVMLPFSRSQEAEADRIGLTLMAIAGYDPDEAADLWRRMQQNSGGASTPEFLSTHPSNQTRINNLEAWAPEAKAEARKYGVTSFQ</sequence>
<reference evidence="10" key="1">
    <citation type="submission" date="2016-10" db="EMBL/GenBank/DDBJ databases">
        <authorList>
            <person name="Varghese N."/>
            <person name="Submissions S."/>
        </authorList>
    </citation>
    <scope>NUCLEOTIDE SEQUENCE [LARGE SCALE GENOMIC DNA]</scope>
    <source>
        <strain evidence="10">DSM 24499</strain>
    </source>
</reference>
<dbReference type="PANTHER" id="PTHR22726">
    <property type="entry name" value="METALLOENDOPEPTIDASE OMA1"/>
    <property type="match status" value="1"/>
</dbReference>
<comment type="cofactor">
    <cofactor evidence="6">
        <name>Zn(2+)</name>
        <dbReference type="ChEBI" id="CHEBI:29105"/>
    </cofactor>
    <text evidence="6">Binds 1 zinc ion per subunit.</text>
</comment>
<feature type="signal peptide" evidence="7">
    <location>
        <begin position="1"/>
        <end position="21"/>
    </location>
</feature>
<dbReference type="Proteomes" id="UP000199438">
    <property type="component" value="Unassembled WGS sequence"/>
</dbReference>
<evidence type="ECO:0000256" key="6">
    <source>
        <dbReference type="RuleBase" id="RU003983"/>
    </source>
</evidence>
<comment type="similarity">
    <text evidence="6">Belongs to the peptidase M48 family.</text>
</comment>
<evidence type="ECO:0000259" key="8">
    <source>
        <dbReference type="Pfam" id="PF01435"/>
    </source>
</evidence>
<dbReference type="AlphaFoldDB" id="A0A1I1M9W7"/>
<dbReference type="CDD" id="cd07331">
    <property type="entry name" value="M48C_Oma1_like"/>
    <property type="match status" value="1"/>
</dbReference>
<keyword evidence="1 6" id="KW-0645">Protease</keyword>
<evidence type="ECO:0000256" key="5">
    <source>
        <dbReference type="ARBA" id="ARBA00023049"/>
    </source>
</evidence>
<proteinExistence type="inferred from homology"/>
<keyword evidence="2" id="KW-0479">Metal-binding</keyword>
<evidence type="ECO:0000256" key="1">
    <source>
        <dbReference type="ARBA" id="ARBA00022670"/>
    </source>
</evidence>
<feature type="domain" description="Peptidase M48" evidence="8">
    <location>
        <begin position="94"/>
        <end position="257"/>
    </location>
</feature>
<protein>
    <submittedName>
        <fullName evidence="9">Peptidase family M48</fullName>
    </submittedName>
</protein>
<dbReference type="Gene3D" id="3.30.2010.10">
    <property type="entry name" value="Metalloproteases ('zincins'), catalytic domain"/>
    <property type="match status" value="1"/>
</dbReference>
<name>A0A1I1M9W7_9FLAO</name>
<dbReference type="GO" id="GO:0004222">
    <property type="term" value="F:metalloendopeptidase activity"/>
    <property type="evidence" value="ECO:0007669"/>
    <property type="project" value="InterPro"/>
</dbReference>
<keyword evidence="5 6" id="KW-0482">Metalloprotease</keyword>
<dbReference type="InterPro" id="IPR051156">
    <property type="entry name" value="Mito/Outer_Membr_Metalloprot"/>
</dbReference>
<dbReference type="EMBL" id="FOKV01000009">
    <property type="protein sequence ID" value="SFC79998.1"/>
    <property type="molecule type" value="Genomic_DNA"/>
</dbReference>
<dbReference type="OrthoDB" id="9810445at2"/>
<dbReference type="Pfam" id="PF01435">
    <property type="entry name" value="Peptidase_M48"/>
    <property type="match status" value="1"/>
</dbReference>
<keyword evidence="7" id="KW-0732">Signal</keyword>
<keyword evidence="3 6" id="KW-0378">Hydrolase</keyword>
<evidence type="ECO:0000256" key="4">
    <source>
        <dbReference type="ARBA" id="ARBA00022833"/>
    </source>
</evidence>
<evidence type="ECO:0000256" key="3">
    <source>
        <dbReference type="ARBA" id="ARBA00022801"/>
    </source>
</evidence>
<keyword evidence="10" id="KW-1185">Reference proteome</keyword>
<accession>A0A1I1M9W7</accession>
<dbReference type="GO" id="GO:0046872">
    <property type="term" value="F:metal ion binding"/>
    <property type="evidence" value="ECO:0007669"/>
    <property type="project" value="UniProtKB-KW"/>
</dbReference>
<feature type="chain" id="PRO_5011692732" evidence="7">
    <location>
        <begin position="22"/>
        <end position="274"/>
    </location>
</feature>
<dbReference type="InterPro" id="IPR001915">
    <property type="entry name" value="Peptidase_M48"/>
</dbReference>
<dbReference type="STRING" id="1334022.SAMN04487907_10934"/>
<dbReference type="PANTHER" id="PTHR22726:SF1">
    <property type="entry name" value="METALLOENDOPEPTIDASE OMA1, MITOCHONDRIAL"/>
    <property type="match status" value="1"/>
</dbReference>
<dbReference type="GO" id="GO:0051603">
    <property type="term" value="P:proteolysis involved in protein catabolic process"/>
    <property type="evidence" value="ECO:0007669"/>
    <property type="project" value="TreeGrafter"/>
</dbReference>
<evidence type="ECO:0000256" key="7">
    <source>
        <dbReference type="SAM" id="SignalP"/>
    </source>
</evidence>